<feature type="transmembrane region" description="Helical" evidence="5">
    <location>
        <begin position="333"/>
        <end position="361"/>
    </location>
</feature>
<dbReference type="GO" id="GO:0016020">
    <property type="term" value="C:membrane"/>
    <property type="evidence" value="ECO:0007669"/>
    <property type="project" value="UniProtKB-SubCell"/>
</dbReference>
<organism evidence="6 7">
    <name type="scientific">Marinobacter santoriniensis NKSG1</name>
    <dbReference type="NCBI Taxonomy" id="1288826"/>
    <lineage>
        <taxon>Bacteria</taxon>
        <taxon>Pseudomonadati</taxon>
        <taxon>Pseudomonadota</taxon>
        <taxon>Gammaproteobacteria</taxon>
        <taxon>Pseudomonadales</taxon>
        <taxon>Marinobacteraceae</taxon>
        <taxon>Marinobacter</taxon>
    </lineage>
</organism>
<gene>
    <name evidence="6" type="ORF">MSNKSG1_11168</name>
</gene>
<feature type="transmembrane region" description="Helical" evidence="5">
    <location>
        <begin position="295"/>
        <end position="312"/>
    </location>
</feature>
<feature type="transmembrane region" description="Helical" evidence="5">
    <location>
        <begin position="445"/>
        <end position="462"/>
    </location>
</feature>
<feature type="transmembrane region" description="Helical" evidence="5">
    <location>
        <begin position="178"/>
        <end position="204"/>
    </location>
</feature>
<evidence type="ECO:0000256" key="4">
    <source>
        <dbReference type="ARBA" id="ARBA00023136"/>
    </source>
</evidence>
<dbReference type="RefSeq" id="WP_008939370.1">
    <property type="nucleotide sequence ID" value="NZ_APAT01000016.1"/>
</dbReference>
<dbReference type="PATRIC" id="fig|1288826.3.peg.2205"/>
<feature type="transmembrane region" description="Helical" evidence="5">
    <location>
        <begin position="272"/>
        <end position="289"/>
    </location>
</feature>
<dbReference type="SUPFAM" id="SSF103473">
    <property type="entry name" value="MFS general substrate transporter"/>
    <property type="match status" value="1"/>
</dbReference>
<feature type="transmembrane region" description="Helical" evidence="5">
    <location>
        <begin position="483"/>
        <end position="501"/>
    </location>
</feature>
<evidence type="ECO:0000256" key="3">
    <source>
        <dbReference type="ARBA" id="ARBA00022989"/>
    </source>
</evidence>
<feature type="transmembrane region" description="Helical" evidence="5">
    <location>
        <begin position="79"/>
        <end position="98"/>
    </location>
</feature>
<evidence type="ECO:0000256" key="5">
    <source>
        <dbReference type="SAM" id="Phobius"/>
    </source>
</evidence>
<evidence type="ECO:0000256" key="2">
    <source>
        <dbReference type="ARBA" id="ARBA00022692"/>
    </source>
</evidence>
<keyword evidence="7" id="KW-1185">Reference proteome</keyword>
<dbReference type="Proteomes" id="UP000011960">
    <property type="component" value="Unassembled WGS sequence"/>
</dbReference>
<dbReference type="GO" id="GO:0015112">
    <property type="term" value="F:nitrate transmembrane transporter activity"/>
    <property type="evidence" value="ECO:0007669"/>
    <property type="project" value="InterPro"/>
</dbReference>
<comment type="subcellular location">
    <subcellularLocation>
        <location evidence="1">Membrane</location>
        <topology evidence="1">Multi-pass membrane protein</topology>
    </subcellularLocation>
</comment>
<comment type="caution">
    <text evidence="6">The sequence shown here is derived from an EMBL/GenBank/DDBJ whole genome shotgun (WGS) entry which is preliminary data.</text>
</comment>
<accession>M7D372</accession>
<feature type="transmembrane region" description="Helical" evidence="5">
    <location>
        <begin position="233"/>
        <end position="251"/>
    </location>
</feature>
<keyword evidence="4 5" id="KW-0472">Membrane</keyword>
<feature type="transmembrane region" description="Helical" evidence="5">
    <location>
        <begin position="413"/>
        <end position="433"/>
    </location>
</feature>
<keyword evidence="2 5" id="KW-0812">Transmembrane</keyword>
<feature type="transmembrane region" description="Helical" evidence="5">
    <location>
        <begin position="136"/>
        <end position="157"/>
    </location>
</feature>
<name>M7D372_9GAMM</name>
<dbReference type="Gene3D" id="1.20.1250.20">
    <property type="entry name" value="MFS general substrate transporter like domains"/>
    <property type="match status" value="2"/>
</dbReference>
<dbReference type="AlphaFoldDB" id="M7D372"/>
<sequence>MARTAADAGPLGVKDKTNADIEHWDVENEDFWEREGKRVATRNLWISIPSLLIGFAVWLMWGMITTQMKNLGFPFSVDQLFTLSAIAGLSGATLRIPASFMIKIAGGRNTVFLTTALLMIPALGTGIALMNPGTPFIVFQALALLSGIGGGNFACSMSNISAFYPKSKQGYGLGMNAGLGNFGVTTMQVLIPLVMTVGLFGALAGDPMQLQSPSGTLIGRIEAGTDTWIQNAGFIWLVFLIPLAFAGWYGMNNLKVVTPNPGSPLSAFGKILGLYGVGMLTSVVGVWALGLLNMWVALPLTIVLTVVLLRLIPGDIKPNIRNQFAIFNNKHTWSMTILYILTFGSFIGFSAALPLSISVIFGNMMQAGADGTLVRVVNPDAPSALTWAWMGPFVGALIRPVGGWISDRMGGSIVTQIISVIMVVASVATGYVMMLAYNSTDPNTYFPLFLILFIVMFAASGIGNGSTFRSIGFIFNQQQKGPVLGWTSAVAAYGAFIAPRVMGEQIQAGTPELAMYGFAVFYAACLFVNWWFYLRKNAYIKNP</sequence>
<proteinExistence type="predicted"/>
<evidence type="ECO:0000313" key="7">
    <source>
        <dbReference type="Proteomes" id="UP000011960"/>
    </source>
</evidence>
<dbReference type="PANTHER" id="PTHR23515">
    <property type="entry name" value="HIGH-AFFINITY NITRATE TRANSPORTER 2.3"/>
    <property type="match status" value="1"/>
</dbReference>
<dbReference type="EMBL" id="APAT01000016">
    <property type="protein sequence ID" value="EMP55203.1"/>
    <property type="molecule type" value="Genomic_DNA"/>
</dbReference>
<dbReference type="eggNOG" id="COG2223">
    <property type="taxonomic scope" value="Bacteria"/>
</dbReference>
<feature type="transmembrane region" description="Helical" evidence="5">
    <location>
        <begin position="110"/>
        <end position="130"/>
    </location>
</feature>
<evidence type="ECO:0000256" key="1">
    <source>
        <dbReference type="ARBA" id="ARBA00004141"/>
    </source>
</evidence>
<dbReference type="STRING" id="1288826.MSNKSG1_11168"/>
<feature type="transmembrane region" description="Helical" evidence="5">
    <location>
        <begin position="513"/>
        <end position="534"/>
    </location>
</feature>
<feature type="transmembrane region" description="Helical" evidence="5">
    <location>
        <begin position="381"/>
        <end position="401"/>
    </location>
</feature>
<dbReference type="OrthoDB" id="9771451at2"/>
<dbReference type="InterPro" id="IPR036259">
    <property type="entry name" value="MFS_trans_sf"/>
</dbReference>
<feature type="transmembrane region" description="Helical" evidence="5">
    <location>
        <begin position="44"/>
        <end position="64"/>
    </location>
</feature>
<protein>
    <submittedName>
        <fullName evidence="6">Nitrate/nitrite antiporter</fullName>
    </submittedName>
</protein>
<evidence type="ECO:0000313" key="6">
    <source>
        <dbReference type="EMBL" id="EMP55203.1"/>
    </source>
</evidence>
<dbReference type="InterPro" id="IPR044772">
    <property type="entry name" value="NO3_transporter"/>
</dbReference>
<keyword evidence="3 5" id="KW-1133">Transmembrane helix</keyword>
<reference evidence="6 7" key="1">
    <citation type="journal article" date="2013" name="Genome Announc.">
        <title>Genome Sequence of Hydrothermal Arsenic-Respiring Bacterium Marinobacter santoriniensis NKSG1T.</title>
        <authorList>
            <person name="Handley K.M."/>
            <person name="Upton M."/>
            <person name="Beatson S.A."/>
            <person name="Hery M."/>
            <person name="Lloyd J.R."/>
        </authorList>
    </citation>
    <scope>NUCLEOTIDE SEQUENCE [LARGE SCALE GENOMIC DNA]</scope>
    <source>
        <strain evidence="6 7">NKSG1</strain>
    </source>
</reference>